<dbReference type="SUPFAM" id="SSF58038">
    <property type="entry name" value="SNARE fusion complex"/>
    <property type="match status" value="1"/>
</dbReference>
<protein>
    <recommendedName>
        <fullName evidence="4">V-SNARE coiled-coil homology domain-containing protein</fullName>
    </recommendedName>
</protein>
<reference evidence="5" key="1">
    <citation type="submission" date="2013-04" db="EMBL/GenBank/DDBJ databases">
        <title>The Genome Sequence of Fonticula alba ATCC 38817.</title>
        <authorList>
            <consortium name="The Broad Institute Genomics Platform"/>
            <person name="Russ C."/>
            <person name="Cuomo C."/>
            <person name="Burger G."/>
            <person name="Gray M.W."/>
            <person name="Holland P.W.H."/>
            <person name="King N."/>
            <person name="Lang F.B.F."/>
            <person name="Roger A.J."/>
            <person name="Ruiz-Trillo I."/>
            <person name="Brown M."/>
            <person name="Walker B."/>
            <person name="Young S."/>
            <person name="Zeng Q."/>
            <person name="Gargeya S."/>
            <person name="Fitzgerald M."/>
            <person name="Haas B."/>
            <person name="Abouelleil A."/>
            <person name="Allen A.W."/>
            <person name="Alvarado L."/>
            <person name="Arachchi H.M."/>
            <person name="Berlin A.M."/>
            <person name="Chapman S.B."/>
            <person name="Gainer-Dewar J."/>
            <person name="Goldberg J."/>
            <person name="Griggs A."/>
            <person name="Gujja S."/>
            <person name="Hansen M."/>
            <person name="Howarth C."/>
            <person name="Imamovic A."/>
            <person name="Ireland A."/>
            <person name="Larimer J."/>
            <person name="McCowan C."/>
            <person name="Murphy C."/>
            <person name="Pearson M."/>
            <person name="Poon T.W."/>
            <person name="Priest M."/>
            <person name="Roberts A."/>
            <person name="Saif S."/>
            <person name="Shea T."/>
            <person name="Sisk P."/>
            <person name="Sykes S."/>
            <person name="Wortman J."/>
            <person name="Nusbaum C."/>
            <person name="Birren B."/>
        </authorList>
    </citation>
    <scope>NUCLEOTIDE SEQUENCE [LARGE SCALE GENOMIC DNA]</scope>
    <source>
        <strain evidence="5">ATCC 38817</strain>
    </source>
</reference>
<dbReference type="PANTHER" id="PTHR46897:SF1">
    <property type="entry name" value="VESICLE-ASSOCIATED MEMBRANE PROTEIN 4"/>
    <property type="match status" value="1"/>
</dbReference>
<dbReference type="GO" id="GO:0016192">
    <property type="term" value="P:vesicle-mediated transport"/>
    <property type="evidence" value="ECO:0007669"/>
    <property type="project" value="InterPro"/>
</dbReference>
<dbReference type="Gene3D" id="1.20.5.110">
    <property type="match status" value="1"/>
</dbReference>
<dbReference type="PROSITE" id="PS50892">
    <property type="entry name" value="V_SNARE"/>
    <property type="match status" value="1"/>
</dbReference>
<keyword evidence="3" id="KW-1133">Transmembrane helix</keyword>
<keyword evidence="3" id="KW-0472">Membrane</keyword>
<evidence type="ECO:0000313" key="6">
    <source>
        <dbReference type="Proteomes" id="UP000030693"/>
    </source>
</evidence>
<feature type="transmembrane region" description="Helical" evidence="3">
    <location>
        <begin position="105"/>
        <end position="125"/>
    </location>
</feature>
<dbReference type="Proteomes" id="UP000030693">
    <property type="component" value="Unassembled WGS sequence"/>
</dbReference>
<feature type="region of interest" description="Disordered" evidence="2">
    <location>
        <begin position="1"/>
        <end position="38"/>
    </location>
</feature>
<accession>A0A058Z4A4</accession>
<dbReference type="OrthoDB" id="190375at2759"/>
<dbReference type="GO" id="GO:0090161">
    <property type="term" value="P:Golgi ribbon formation"/>
    <property type="evidence" value="ECO:0007669"/>
    <property type="project" value="InterPro"/>
</dbReference>
<dbReference type="PANTHER" id="PTHR46897">
    <property type="entry name" value="VESICLE-ASSOCIATED MEMBRANE PROTEIN 4"/>
    <property type="match status" value="1"/>
</dbReference>
<dbReference type="PRINTS" id="PR00219">
    <property type="entry name" value="SYNAPTOBREVN"/>
</dbReference>
<dbReference type="EMBL" id="KB932207">
    <property type="protein sequence ID" value="KCV69085.1"/>
    <property type="molecule type" value="Genomic_DNA"/>
</dbReference>
<dbReference type="GeneID" id="20529225"/>
<dbReference type="GO" id="GO:0016020">
    <property type="term" value="C:membrane"/>
    <property type="evidence" value="ECO:0007669"/>
    <property type="project" value="InterPro"/>
</dbReference>
<evidence type="ECO:0000256" key="2">
    <source>
        <dbReference type="SAM" id="MobiDB-lite"/>
    </source>
</evidence>
<dbReference type="AlphaFoldDB" id="A0A058Z4A4"/>
<dbReference type="RefSeq" id="XP_009496656.1">
    <property type="nucleotide sequence ID" value="XM_009498381.1"/>
</dbReference>
<dbReference type="STRING" id="691883.A0A058Z4A4"/>
<keyword evidence="6" id="KW-1185">Reference proteome</keyword>
<proteinExistence type="predicted"/>
<evidence type="ECO:0000313" key="5">
    <source>
        <dbReference type="EMBL" id="KCV69085.1"/>
    </source>
</evidence>
<dbReference type="InterPro" id="IPR042887">
    <property type="entry name" value="VAMP4"/>
</dbReference>
<dbReference type="Pfam" id="PF00957">
    <property type="entry name" value="Synaptobrevin"/>
    <property type="match status" value="1"/>
</dbReference>
<feature type="compositionally biased region" description="Polar residues" evidence="2">
    <location>
        <begin position="1"/>
        <end position="10"/>
    </location>
</feature>
<name>A0A058Z4A4_FONAL</name>
<gene>
    <name evidence="5" type="ORF">H696_04500</name>
</gene>
<dbReference type="OMA" id="DSMRRNI"/>
<feature type="domain" description="V-SNARE coiled-coil homology" evidence="4">
    <location>
        <begin position="41"/>
        <end position="101"/>
    </location>
</feature>
<evidence type="ECO:0000259" key="4">
    <source>
        <dbReference type="PROSITE" id="PS50892"/>
    </source>
</evidence>
<evidence type="ECO:0000256" key="1">
    <source>
        <dbReference type="PROSITE-ProRule" id="PRU00290"/>
    </source>
</evidence>
<keyword evidence="1" id="KW-0175">Coiled coil</keyword>
<organism evidence="5">
    <name type="scientific">Fonticula alba</name>
    <name type="common">Slime mold</name>
    <dbReference type="NCBI Taxonomy" id="691883"/>
    <lineage>
        <taxon>Eukaryota</taxon>
        <taxon>Rotosphaerida</taxon>
        <taxon>Fonticulaceae</taxon>
        <taxon>Fonticula</taxon>
    </lineage>
</organism>
<dbReference type="InterPro" id="IPR001388">
    <property type="entry name" value="Synaptobrevin-like"/>
</dbReference>
<dbReference type="eggNOG" id="KOG0860">
    <property type="taxonomic scope" value="Eukaryota"/>
</dbReference>
<keyword evidence="3" id="KW-0812">Transmembrane</keyword>
<sequence>MSAPGTSAESRNLLDHPTDEEDDFSDSDVLSPVAPGPGDQLIENIQSNLAEVTDSMRRNILGAVRRGEQLEEIAAQTDHLADTSSQFNDRARTLRREMRWKKMKIRLMIGLLILVFLAFFFWMVFG</sequence>
<evidence type="ECO:0000256" key="3">
    <source>
        <dbReference type="SAM" id="Phobius"/>
    </source>
</evidence>
<dbReference type="InterPro" id="IPR042855">
    <property type="entry name" value="V_SNARE_CC"/>
</dbReference>